<evidence type="ECO:0000313" key="3">
    <source>
        <dbReference type="EMBL" id="MFD1862301.1"/>
    </source>
</evidence>
<evidence type="ECO:0000259" key="2">
    <source>
        <dbReference type="Pfam" id="PF02517"/>
    </source>
</evidence>
<dbReference type="EC" id="3.4.-.-" evidence="3"/>
<keyword evidence="4" id="KW-1185">Reference proteome</keyword>
<comment type="caution">
    <text evidence="3">The sequence shown here is derived from an EMBL/GenBank/DDBJ whole genome shotgun (WGS) entry which is preliminary data.</text>
</comment>
<keyword evidence="1" id="KW-0812">Transmembrane</keyword>
<reference evidence="4" key="1">
    <citation type="journal article" date="2019" name="Int. J. Syst. Evol. Microbiol.">
        <title>The Global Catalogue of Microorganisms (GCM) 10K type strain sequencing project: providing services to taxonomists for standard genome sequencing and annotation.</title>
        <authorList>
            <consortium name="The Broad Institute Genomics Platform"/>
            <consortium name="The Broad Institute Genome Sequencing Center for Infectious Disease"/>
            <person name="Wu L."/>
            <person name="Ma J."/>
        </authorList>
    </citation>
    <scope>NUCLEOTIDE SEQUENCE [LARGE SCALE GENOMIC DNA]</scope>
    <source>
        <strain evidence="4">CGMCC 1.15475</strain>
    </source>
</reference>
<proteinExistence type="predicted"/>
<feature type="transmembrane region" description="Helical" evidence="1">
    <location>
        <begin position="62"/>
        <end position="86"/>
    </location>
</feature>
<dbReference type="Proteomes" id="UP001597273">
    <property type="component" value="Unassembled WGS sequence"/>
</dbReference>
<dbReference type="EMBL" id="JBHUFW010000004">
    <property type="protein sequence ID" value="MFD1862301.1"/>
    <property type="molecule type" value="Genomic_DNA"/>
</dbReference>
<evidence type="ECO:0000313" key="4">
    <source>
        <dbReference type="Proteomes" id="UP001597273"/>
    </source>
</evidence>
<feature type="transmembrane region" description="Helical" evidence="1">
    <location>
        <begin position="32"/>
        <end position="50"/>
    </location>
</feature>
<evidence type="ECO:0000256" key="1">
    <source>
        <dbReference type="SAM" id="Phobius"/>
    </source>
</evidence>
<dbReference type="Pfam" id="PF02517">
    <property type="entry name" value="Rce1-like"/>
    <property type="match status" value="1"/>
</dbReference>
<keyword evidence="1" id="KW-0472">Membrane</keyword>
<accession>A0ABW4QFF4</accession>
<feature type="transmembrane region" description="Helical" evidence="1">
    <location>
        <begin position="148"/>
        <end position="176"/>
    </location>
</feature>
<protein>
    <submittedName>
        <fullName evidence="3">CPBP family intramembrane glutamic endopeptidase</fullName>
        <ecNumber evidence="3">3.4.-.-</ecNumber>
    </submittedName>
</protein>
<keyword evidence="1" id="KW-1133">Transmembrane helix</keyword>
<organism evidence="3 4">
    <name type="scientific">Planococcus chinensis</name>
    <dbReference type="NCBI Taxonomy" id="272917"/>
    <lineage>
        <taxon>Bacteria</taxon>
        <taxon>Bacillati</taxon>
        <taxon>Bacillota</taxon>
        <taxon>Bacilli</taxon>
        <taxon>Bacillales</taxon>
        <taxon>Caryophanaceae</taxon>
        <taxon>Planococcus</taxon>
    </lineage>
</organism>
<keyword evidence="3" id="KW-0378">Hydrolase</keyword>
<feature type="transmembrane region" description="Helical" evidence="1">
    <location>
        <begin position="106"/>
        <end position="127"/>
    </location>
</feature>
<feature type="transmembrane region" description="Helical" evidence="1">
    <location>
        <begin position="182"/>
        <end position="199"/>
    </location>
</feature>
<dbReference type="GO" id="GO:0016787">
    <property type="term" value="F:hydrolase activity"/>
    <property type="evidence" value="ECO:0007669"/>
    <property type="project" value="UniProtKB-KW"/>
</dbReference>
<dbReference type="RefSeq" id="WP_204892658.1">
    <property type="nucleotide sequence ID" value="NZ_JBHUFW010000004.1"/>
</dbReference>
<feature type="domain" description="CAAX prenyl protease 2/Lysostaphin resistance protein A-like" evidence="2">
    <location>
        <begin position="104"/>
        <end position="192"/>
    </location>
</feature>
<name>A0ABW4QFF4_9BACL</name>
<dbReference type="InterPro" id="IPR003675">
    <property type="entry name" value="Rce1/LyrA-like_dom"/>
</dbReference>
<gene>
    <name evidence="3" type="ORF">ACFSDB_05135</name>
</gene>
<sequence>MLNFFKKHHLSILLPIAFGLYFLAFQNAATFWYMYTFSLLVLMSFSMLFIKIYDEMPTWKSLIYGLGYGTLIYAIITGGYQAIRFLPFDAGSSVSRLLKTFAPTSIWHFLLLMFVIVPGEEIFWRGYIQQKLKKYMSGPMAVLASSVLFGLALGLGGFVSGSFAAVASGIILGFLYEWKRSMPLLIVAHLVMIVLLFLIKPLSG</sequence>